<evidence type="ECO:0000259" key="1">
    <source>
        <dbReference type="Pfam" id="PF06985"/>
    </source>
</evidence>
<dbReference type="Proteomes" id="UP000800094">
    <property type="component" value="Unassembled WGS sequence"/>
</dbReference>
<organism evidence="2 3">
    <name type="scientific">Trematosphaeria pertusa</name>
    <dbReference type="NCBI Taxonomy" id="390896"/>
    <lineage>
        <taxon>Eukaryota</taxon>
        <taxon>Fungi</taxon>
        <taxon>Dikarya</taxon>
        <taxon>Ascomycota</taxon>
        <taxon>Pezizomycotina</taxon>
        <taxon>Dothideomycetes</taxon>
        <taxon>Pleosporomycetidae</taxon>
        <taxon>Pleosporales</taxon>
        <taxon>Massarineae</taxon>
        <taxon>Trematosphaeriaceae</taxon>
        <taxon>Trematosphaeria</taxon>
    </lineage>
</organism>
<dbReference type="AlphaFoldDB" id="A0A6A6IG24"/>
<dbReference type="EMBL" id="ML987195">
    <property type="protein sequence ID" value="KAF2248862.1"/>
    <property type="molecule type" value="Genomic_DNA"/>
</dbReference>
<reference evidence="2" key="1">
    <citation type="journal article" date="2020" name="Stud. Mycol.">
        <title>101 Dothideomycetes genomes: a test case for predicting lifestyles and emergence of pathogens.</title>
        <authorList>
            <person name="Haridas S."/>
            <person name="Albert R."/>
            <person name="Binder M."/>
            <person name="Bloem J."/>
            <person name="Labutti K."/>
            <person name="Salamov A."/>
            <person name="Andreopoulos B."/>
            <person name="Baker S."/>
            <person name="Barry K."/>
            <person name="Bills G."/>
            <person name="Bluhm B."/>
            <person name="Cannon C."/>
            <person name="Castanera R."/>
            <person name="Culley D."/>
            <person name="Daum C."/>
            <person name="Ezra D."/>
            <person name="Gonzalez J."/>
            <person name="Henrissat B."/>
            <person name="Kuo A."/>
            <person name="Liang C."/>
            <person name="Lipzen A."/>
            <person name="Lutzoni F."/>
            <person name="Magnuson J."/>
            <person name="Mondo S."/>
            <person name="Nolan M."/>
            <person name="Ohm R."/>
            <person name="Pangilinan J."/>
            <person name="Park H.-J."/>
            <person name="Ramirez L."/>
            <person name="Alfaro M."/>
            <person name="Sun H."/>
            <person name="Tritt A."/>
            <person name="Yoshinaga Y."/>
            <person name="Zwiers L.-H."/>
            <person name="Turgeon B."/>
            <person name="Goodwin S."/>
            <person name="Spatafora J."/>
            <person name="Crous P."/>
            <person name="Grigoriev I."/>
        </authorList>
    </citation>
    <scope>NUCLEOTIDE SEQUENCE</scope>
    <source>
        <strain evidence="2">CBS 122368</strain>
    </source>
</reference>
<dbReference type="PANTHER" id="PTHR33112:SF16">
    <property type="entry name" value="HETEROKARYON INCOMPATIBILITY DOMAIN-CONTAINING PROTEIN"/>
    <property type="match status" value="1"/>
</dbReference>
<dbReference type="RefSeq" id="XP_033683866.1">
    <property type="nucleotide sequence ID" value="XM_033828964.1"/>
</dbReference>
<protein>
    <submittedName>
        <fullName evidence="2">HET-domain-containing protein</fullName>
    </submittedName>
</protein>
<accession>A0A6A6IG24</accession>
<proteinExistence type="predicted"/>
<dbReference type="GeneID" id="54582294"/>
<keyword evidence="3" id="KW-1185">Reference proteome</keyword>
<feature type="domain" description="Heterokaryon incompatibility" evidence="1">
    <location>
        <begin position="234"/>
        <end position="382"/>
    </location>
</feature>
<gene>
    <name evidence="2" type="ORF">BU26DRAFT_519069</name>
</gene>
<name>A0A6A6IG24_9PLEO</name>
<evidence type="ECO:0000313" key="2">
    <source>
        <dbReference type="EMBL" id="KAF2248862.1"/>
    </source>
</evidence>
<dbReference type="PANTHER" id="PTHR33112">
    <property type="entry name" value="DOMAIN PROTEIN, PUTATIVE-RELATED"/>
    <property type="match status" value="1"/>
</dbReference>
<evidence type="ECO:0000313" key="3">
    <source>
        <dbReference type="Proteomes" id="UP000800094"/>
    </source>
</evidence>
<dbReference type="OrthoDB" id="3486565at2759"/>
<dbReference type="InterPro" id="IPR010730">
    <property type="entry name" value="HET"/>
</dbReference>
<sequence>MSLCPLCASITLSKTRGPNLDQIQTHQPSYLALKKSAETGCQLCGFFWEALEQGIGANRKRGLNRAAVSFVSERYPGRQISLVAWGGHGTSLDRIHIITTGDIAEDDDENAPSDPSMHPDHQVALDGVVDLYAYPGNKQFLPILSTLDAYTSYAGDPAAWHGGVTGRPLPLTAGDSEEDFKLAQTWLHSCLHKHSTCPKPDPETPLPTRVIDLGPSDASIEPYLLHSNGKKGLYVALSHCWGGKVPLTTTISTLEERIRSIPLRTLPKTFQEAAIATRRLGLRYLWIDSLCILQDSKRDWEKESAVMGDIYASSFLTIAARGAVNSADGLFILREPEPPSCRLPYACGKHSLSGSMYIRSPAFQTERLRDTPLDTRGWVLQERLLSPRILYYGRQQLYWECAESTFRQDGKGADVTAGDLRTADFKQSLDFNGPLPFNEAAFARTYPASDQAKAKKQARLIQWYNVVTEYSRRDLTYQSDKLPALSGIAKAFQKNTGYTYLAGLWKEDLIAGIAWYMPQPSNEVTSLTLPSWTWARLKGNVRFWSEVPGLPLRILDGSCDLVRVTYTLAGGLNPYGDIGDAELQICGRLIEATYRPPQSAEEEFPTTVFAMGGASIGRILFDLKAPGPPKVRSIFCVLIHGGDHYAAALALERADDEQASYKRVGYISVTSSGRAPFMDAEPRILSII</sequence>
<dbReference type="Pfam" id="PF06985">
    <property type="entry name" value="HET"/>
    <property type="match status" value="1"/>
</dbReference>